<dbReference type="InParanoid" id="E2AUX4"/>
<feature type="non-terminal residue" evidence="1">
    <location>
        <position position="1"/>
    </location>
</feature>
<dbReference type="EMBL" id="GL442906">
    <property type="protein sequence ID" value="EFN62765.1"/>
    <property type="molecule type" value="Genomic_DNA"/>
</dbReference>
<organism evidence="2">
    <name type="scientific">Camponotus floridanus</name>
    <name type="common">Florida carpenter ant</name>
    <dbReference type="NCBI Taxonomy" id="104421"/>
    <lineage>
        <taxon>Eukaryota</taxon>
        <taxon>Metazoa</taxon>
        <taxon>Ecdysozoa</taxon>
        <taxon>Arthropoda</taxon>
        <taxon>Hexapoda</taxon>
        <taxon>Insecta</taxon>
        <taxon>Pterygota</taxon>
        <taxon>Neoptera</taxon>
        <taxon>Endopterygota</taxon>
        <taxon>Hymenoptera</taxon>
        <taxon>Apocrita</taxon>
        <taxon>Aculeata</taxon>
        <taxon>Formicoidea</taxon>
        <taxon>Formicidae</taxon>
        <taxon>Formicinae</taxon>
        <taxon>Camponotus</taxon>
    </lineage>
</organism>
<gene>
    <name evidence="1" type="ORF">EAG_00189</name>
</gene>
<accession>E2AUX4</accession>
<reference evidence="1 2" key="1">
    <citation type="journal article" date="2010" name="Science">
        <title>Genomic comparison of the ants Camponotus floridanus and Harpegnathos saltator.</title>
        <authorList>
            <person name="Bonasio R."/>
            <person name="Zhang G."/>
            <person name="Ye C."/>
            <person name="Mutti N.S."/>
            <person name="Fang X."/>
            <person name="Qin N."/>
            <person name="Donahue G."/>
            <person name="Yang P."/>
            <person name="Li Q."/>
            <person name="Li C."/>
            <person name="Zhang P."/>
            <person name="Huang Z."/>
            <person name="Berger S.L."/>
            <person name="Reinberg D."/>
            <person name="Wang J."/>
            <person name="Liebig J."/>
        </authorList>
    </citation>
    <scope>NUCLEOTIDE SEQUENCE [LARGE SCALE GENOMIC DNA]</scope>
    <source>
        <strain evidence="2">C129</strain>
    </source>
</reference>
<evidence type="ECO:0000313" key="2">
    <source>
        <dbReference type="Proteomes" id="UP000000311"/>
    </source>
</evidence>
<proteinExistence type="predicted"/>
<protein>
    <submittedName>
        <fullName evidence="1">Uncharacterized protein</fullName>
    </submittedName>
</protein>
<keyword evidence="2" id="KW-1185">Reference proteome</keyword>
<evidence type="ECO:0000313" key="1">
    <source>
        <dbReference type="EMBL" id="EFN62765.1"/>
    </source>
</evidence>
<sequence>AYWPTFTSNERFSKAVQKCISKMDFWPLYEIKRILATAS</sequence>
<dbReference type="AlphaFoldDB" id="E2AUX4"/>
<name>E2AUX4_CAMFO</name>
<feature type="non-terminal residue" evidence="1">
    <location>
        <position position="39"/>
    </location>
</feature>
<dbReference type="Proteomes" id="UP000000311">
    <property type="component" value="Unassembled WGS sequence"/>
</dbReference>